<proteinExistence type="inferred from homology"/>
<organism evidence="6">
    <name type="scientific">Araucaria cunninghamii</name>
    <name type="common">Hoop pine</name>
    <name type="synonym">Moreton Bay pine</name>
    <dbReference type="NCBI Taxonomy" id="56994"/>
    <lineage>
        <taxon>Eukaryota</taxon>
        <taxon>Viridiplantae</taxon>
        <taxon>Streptophyta</taxon>
        <taxon>Embryophyta</taxon>
        <taxon>Tracheophyta</taxon>
        <taxon>Spermatophyta</taxon>
        <taxon>Pinopsida</taxon>
        <taxon>Pinidae</taxon>
        <taxon>Conifers II</taxon>
        <taxon>Araucariales</taxon>
        <taxon>Araucariaceae</taxon>
        <taxon>Araucaria</taxon>
    </lineage>
</organism>
<evidence type="ECO:0000256" key="4">
    <source>
        <dbReference type="RuleBase" id="RU003718"/>
    </source>
</evidence>
<sequence>MELQSHSLQRHIALLPCVGFGHFIPAAEFAKRLCALHGFRVTIITIKWMRAPKQDAYVHRLSSSGLDIRFAELPDVPFPEDEDDSMKIETRISKFMNKAKPYVGDVLQSLLNSSLPISAFVTDFFCTSMFDVAGELGIPSYIFFTNSATCLSLMFLMPKLASEIQVSFKDVDFAVEVPGLPPILSRDLPTALQDRSDDAFYWFVHHSSRFHEAAGILINTFGELEEEVVNALREGKVLSSSAVAMPSIYPVGPLILSESDRPDDSDCLKWLDQQPPSSVLFVSFGSGATLSVEQIAELALGLEASGHRFLWVVRVPHKYITFAPKQETSVSHLLPEGFESRTKDRGLVVLFWAPQIPVLSHPSTGGFFSHSGWNSTLESISHGVPIISWPFFAEQRLNRFMLVNQYKVAIEAKTETDGFLKREEAERVVRELMEGKEGARVREKMREMKEKAKIALAEGGSSYIALAAAACDFLQRRG</sequence>
<dbReference type="Gene3D" id="3.40.50.2000">
    <property type="entry name" value="Glycogen Phosphorylase B"/>
    <property type="match status" value="2"/>
</dbReference>
<dbReference type="Pfam" id="PF00201">
    <property type="entry name" value="UDPGT"/>
    <property type="match status" value="1"/>
</dbReference>
<dbReference type="GO" id="GO:0008194">
    <property type="term" value="F:UDP-glycosyltransferase activity"/>
    <property type="evidence" value="ECO:0007669"/>
    <property type="project" value="InterPro"/>
</dbReference>
<keyword evidence="3 4" id="KW-0808">Transferase</keyword>
<dbReference type="EMBL" id="GCKF01046801">
    <property type="protein sequence ID" value="JAG93447.1"/>
    <property type="molecule type" value="Transcribed_RNA"/>
</dbReference>
<evidence type="ECO:0000256" key="3">
    <source>
        <dbReference type="ARBA" id="ARBA00022679"/>
    </source>
</evidence>
<evidence type="ECO:0000256" key="1">
    <source>
        <dbReference type="ARBA" id="ARBA00009995"/>
    </source>
</evidence>
<dbReference type="FunFam" id="3.40.50.2000:FF:000056">
    <property type="entry name" value="Glycosyltransferase"/>
    <property type="match status" value="1"/>
</dbReference>
<dbReference type="SUPFAM" id="SSF53756">
    <property type="entry name" value="UDP-Glycosyltransferase/glycogen phosphorylase"/>
    <property type="match status" value="1"/>
</dbReference>
<dbReference type="PANTHER" id="PTHR48046:SF1">
    <property type="entry name" value="GLYCOSYLTRANSFERASE-RELATED"/>
    <property type="match status" value="1"/>
</dbReference>
<dbReference type="PANTHER" id="PTHR48046">
    <property type="entry name" value="UDP-GLYCOSYLTRANSFERASE 72E1"/>
    <property type="match status" value="1"/>
</dbReference>
<dbReference type="EC" id="2.4.1.-" evidence="5"/>
<reference evidence="6" key="1">
    <citation type="submission" date="2015-03" db="EMBL/GenBank/DDBJ databases">
        <title>A transcriptome of Araucaria cunninghamii, an australian fine timber species.</title>
        <authorList>
            <person name="Jing Yi C.J.Y."/>
            <person name="Yin San L.Y.S."/>
            <person name="Abdul Karim S.S."/>
            <person name="Wan Azmi N.N."/>
            <person name="Hercus R.R."/>
            <person name="Croft L.L."/>
        </authorList>
    </citation>
    <scope>NUCLEOTIDE SEQUENCE</scope>
    <source>
        <strain evidence="6">MI0301</strain>
        <tissue evidence="6">Leaf</tissue>
    </source>
</reference>
<keyword evidence="2 4" id="KW-0328">Glycosyltransferase</keyword>
<dbReference type="PROSITE" id="PS00375">
    <property type="entry name" value="UDPGT"/>
    <property type="match status" value="1"/>
</dbReference>
<protein>
    <recommendedName>
        <fullName evidence="5">Glycosyltransferase</fullName>
        <ecNumber evidence="5">2.4.1.-</ecNumber>
    </recommendedName>
</protein>
<dbReference type="CDD" id="cd03784">
    <property type="entry name" value="GT1_Gtf-like"/>
    <property type="match status" value="1"/>
</dbReference>
<accession>A0A0D6QRA9</accession>
<name>A0A0D6QRA9_ARACU</name>
<evidence type="ECO:0000256" key="2">
    <source>
        <dbReference type="ARBA" id="ARBA00022676"/>
    </source>
</evidence>
<comment type="similarity">
    <text evidence="1 4">Belongs to the UDP-glycosyltransferase family.</text>
</comment>
<dbReference type="InterPro" id="IPR002213">
    <property type="entry name" value="UDP_glucos_trans"/>
</dbReference>
<dbReference type="InterPro" id="IPR035595">
    <property type="entry name" value="UDP_glycos_trans_CS"/>
</dbReference>
<evidence type="ECO:0000256" key="5">
    <source>
        <dbReference type="RuleBase" id="RU362057"/>
    </source>
</evidence>
<dbReference type="AlphaFoldDB" id="A0A0D6QRA9"/>
<evidence type="ECO:0000313" key="6">
    <source>
        <dbReference type="EMBL" id="JAG93447.1"/>
    </source>
</evidence>